<name>A0A1I2HD87_9MICO</name>
<dbReference type="AlphaFoldDB" id="A0A1I2HD87"/>
<dbReference type="GO" id="GO:0016757">
    <property type="term" value="F:glycosyltransferase activity"/>
    <property type="evidence" value="ECO:0007669"/>
    <property type="project" value="UniProtKB-KW"/>
</dbReference>
<accession>A0A1I2HD87</accession>
<evidence type="ECO:0000313" key="7">
    <source>
        <dbReference type="Proteomes" id="UP000198520"/>
    </source>
</evidence>
<evidence type="ECO:0000256" key="3">
    <source>
        <dbReference type="ARBA" id="ARBA00022676"/>
    </source>
</evidence>
<reference evidence="7" key="1">
    <citation type="submission" date="2016-10" db="EMBL/GenBank/DDBJ databases">
        <authorList>
            <person name="Varghese N."/>
            <person name="Submissions S."/>
        </authorList>
    </citation>
    <scope>NUCLEOTIDE SEQUENCE [LARGE SCALE GENOMIC DNA]</scope>
    <source>
        <strain evidence="7">DSM 19083</strain>
    </source>
</reference>
<comment type="pathway">
    <text evidence="1">Cell wall biogenesis; cell wall polysaccharide biosynthesis.</text>
</comment>
<dbReference type="PANTHER" id="PTHR43179">
    <property type="entry name" value="RHAMNOSYLTRANSFERASE WBBL"/>
    <property type="match status" value="1"/>
</dbReference>
<protein>
    <submittedName>
        <fullName evidence="6">Glycosyltransferase, GT2 family</fullName>
    </submittedName>
</protein>
<dbReference type="OrthoDB" id="3180470at2"/>
<feature type="domain" description="Glycosyltransferase 2-like" evidence="5">
    <location>
        <begin position="14"/>
        <end position="165"/>
    </location>
</feature>
<evidence type="ECO:0000256" key="1">
    <source>
        <dbReference type="ARBA" id="ARBA00004776"/>
    </source>
</evidence>
<evidence type="ECO:0000313" key="6">
    <source>
        <dbReference type="EMBL" id="SFF27270.1"/>
    </source>
</evidence>
<keyword evidence="4 6" id="KW-0808">Transferase</keyword>
<dbReference type="Proteomes" id="UP000198520">
    <property type="component" value="Unassembled WGS sequence"/>
</dbReference>
<evidence type="ECO:0000259" key="5">
    <source>
        <dbReference type="Pfam" id="PF00535"/>
    </source>
</evidence>
<dbReference type="PANTHER" id="PTHR43179:SF12">
    <property type="entry name" value="GALACTOFURANOSYLTRANSFERASE GLFT2"/>
    <property type="match status" value="1"/>
</dbReference>
<dbReference type="SUPFAM" id="SSF53448">
    <property type="entry name" value="Nucleotide-diphospho-sugar transferases"/>
    <property type="match status" value="1"/>
</dbReference>
<keyword evidence="3" id="KW-0328">Glycosyltransferase</keyword>
<evidence type="ECO:0000256" key="4">
    <source>
        <dbReference type="ARBA" id="ARBA00022679"/>
    </source>
</evidence>
<dbReference type="CDD" id="cd00761">
    <property type="entry name" value="Glyco_tranf_GTA_type"/>
    <property type="match status" value="1"/>
</dbReference>
<comment type="similarity">
    <text evidence="2">Belongs to the glycosyltransferase 2 family.</text>
</comment>
<dbReference type="Pfam" id="PF00535">
    <property type="entry name" value="Glycos_transf_2"/>
    <property type="match status" value="1"/>
</dbReference>
<gene>
    <name evidence="6" type="ORF">SAMN04488035_2230</name>
</gene>
<dbReference type="Gene3D" id="3.90.550.10">
    <property type="entry name" value="Spore Coat Polysaccharide Biosynthesis Protein SpsA, Chain A"/>
    <property type="match status" value="1"/>
</dbReference>
<evidence type="ECO:0000256" key="2">
    <source>
        <dbReference type="ARBA" id="ARBA00006739"/>
    </source>
</evidence>
<keyword evidence="7" id="KW-1185">Reference proteome</keyword>
<proteinExistence type="inferred from homology"/>
<dbReference type="RefSeq" id="WP_093378689.1">
    <property type="nucleotide sequence ID" value="NZ_BNAN01000004.1"/>
</dbReference>
<sequence>MTATARGDTPTVTVATLTYRRAHDLRDALPALVAQVARVPGAGLLVVDNDAVDSARATVAEAAARERPGLVRYVHEPTPGIAAARNRALVEAGTDLLVFIDDDERPSADWLSLLLGAFAEHECVGVVGPVISIFDGPVDPWVTAGRFFERLRHPTGTVVPVAATNNLLLDLRAVRRWGVTFDQEFGLTGGSDTVFTLELAARGGRLVWCDEAVVHDVVPADRNSRSWVSRRAFRMGNSASRAAVHVAPGPAARLGQRTAMAGRGAARVVAGAVRAATGLLVRREEAHARGTRTLLRGAGMLSGALGYVYGEYRRAA</sequence>
<dbReference type="EMBL" id="FONZ01000004">
    <property type="protein sequence ID" value="SFF27270.1"/>
    <property type="molecule type" value="Genomic_DNA"/>
</dbReference>
<dbReference type="InterPro" id="IPR001173">
    <property type="entry name" value="Glyco_trans_2-like"/>
</dbReference>
<dbReference type="InterPro" id="IPR029044">
    <property type="entry name" value="Nucleotide-diphossugar_trans"/>
</dbReference>
<organism evidence="6 7">
    <name type="scientific">Flavimobilis marinus</name>
    <dbReference type="NCBI Taxonomy" id="285351"/>
    <lineage>
        <taxon>Bacteria</taxon>
        <taxon>Bacillati</taxon>
        <taxon>Actinomycetota</taxon>
        <taxon>Actinomycetes</taxon>
        <taxon>Micrococcales</taxon>
        <taxon>Jonesiaceae</taxon>
        <taxon>Flavimobilis</taxon>
    </lineage>
</organism>
<dbReference type="STRING" id="285351.SAMN04488035_2230"/>